<dbReference type="SUPFAM" id="SSF47384">
    <property type="entry name" value="Homodimeric domain of signal transducing histidine kinase"/>
    <property type="match status" value="1"/>
</dbReference>
<dbReference type="PANTHER" id="PTHR45436">
    <property type="entry name" value="SENSOR HISTIDINE KINASE YKOH"/>
    <property type="match status" value="1"/>
</dbReference>
<dbReference type="InterPro" id="IPR050428">
    <property type="entry name" value="TCS_sensor_his_kinase"/>
</dbReference>
<evidence type="ECO:0000313" key="14">
    <source>
        <dbReference type="EMBL" id="PSU50531.1"/>
    </source>
</evidence>
<sequence>MSFAGPDNLSRSSIFKVLLYFIACVALMFMLFIHQVFVSSETFYHKQLKRELNSETSTFSMLAATGNIENIRQSVANRSEQNNAFTYRISSASYSATNRSYPAVLSGNNVSVLNVTQPESIILLPNKEQLVIGINPELLQEYRDTVTPMLLTGIAIPVILMLAGATLFAVSILNKLSRVNQGMNRVIYGEKGVKLPVSRNDDEFDILAIHLNFLIEQVEKKENSLKSLSVGMAHDLRTPIARMKLRLESLLVTNNSPHQNELEACHDDLEILLGMFNGMLEIANLNSGKQNLEKEYVDLSKISQDVIEFLLPISDEKKQNLYLRQDAPYHLQGEPSLLFRAIYNLVENAIKYTPECGEIIVIVDNFGLVVTDNGYGVSDKDKERIREPMFRVDRSRTHQGFGLGLSLVEAVIVCHGGELAFSDNNPGLRARLLLPPSY</sequence>
<feature type="domain" description="HAMP" evidence="13">
    <location>
        <begin position="170"/>
        <end position="223"/>
    </location>
</feature>
<dbReference type="InterPro" id="IPR004358">
    <property type="entry name" value="Sig_transdc_His_kin-like_C"/>
</dbReference>
<dbReference type="CDD" id="cd00075">
    <property type="entry name" value="HATPase"/>
    <property type="match status" value="1"/>
</dbReference>
<keyword evidence="15" id="KW-1185">Reference proteome</keyword>
<evidence type="ECO:0000256" key="2">
    <source>
        <dbReference type="ARBA" id="ARBA00004370"/>
    </source>
</evidence>
<dbReference type="PROSITE" id="PS50885">
    <property type="entry name" value="HAMP"/>
    <property type="match status" value="1"/>
</dbReference>
<dbReference type="Gene3D" id="6.10.340.10">
    <property type="match status" value="1"/>
</dbReference>
<evidence type="ECO:0000256" key="3">
    <source>
        <dbReference type="ARBA" id="ARBA00012438"/>
    </source>
</evidence>
<comment type="subcellular location">
    <subcellularLocation>
        <location evidence="2">Membrane</location>
    </subcellularLocation>
</comment>
<dbReference type="Pfam" id="PF02518">
    <property type="entry name" value="HATPase_c"/>
    <property type="match status" value="1"/>
</dbReference>
<keyword evidence="4" id="KW-0597">Phosphoprotein</keyword>
<keyword evidence="8 11" id="KW-1133">Transmembrane helix</keyword>
<evidence type="ECO:0000256" key="10">
    <source>
        <dbReference type="ARBA" id="ARBA00023136"/>
    </source>
</evidence>
<feature type="transmembrane region" description="Helical" evidence="11">
    <location>
        <begin position="149"/>
        <end position="173"/>
    </location>
</feature>
<dbReference type="RefSeq" id="WP_107241566.1">
    <property type="nucleotide sequence ID" value="NZ_PYMJ01000003.1"/>
</dbReference>
<evidence type="ECO:0000256" key="11">
    <source>
        <dbReference type="SAM" id="Phobius"/>
    </source>
</evidence>
<dbReference type="InterPro" id="IPR003594">
    <property type="entry name" value="HATPase_dom"/>
</dbReference>
<dbReference type="SMART" id="SM00387">
    <property type="entry name" value="HATPase_c"/>
    <property type="match status" value="1"/>
</dbReference>
<organism evidence="14 15">
    <name type="scientific">Photobacterium frigidiphilum</name>
    <dbReference type="NCBI Taxonomy" id="264736"/>
    <lineage>
        <taxon>Bacteria</taxon>
        <taxon>Pseudomonadati</taxon>
        <taxon>Pseudomonadota</taxon>
        <taxon>Gammaproteobacteria</taxon>
        <taxon>Vibrionales</taxon>
        <taxon>Vibrionaceae</taxon>
        <taxon>Photobacterium</taxon>
    </lineage>
</organism>
<protein>
    <recommendedName>
        <fullName evidence="3">histidine kinase</fullName>
        <ecNumber evidence="3">2.7.13.3</ecNumber>
    </recommendedName>
</protein>
<name>A0A2T3JND3_9GAMM</name>
<dbReference type="PANTHER" id="PTHR45436:SF8">
    <property type="entry name" value="HISTIDINE KINASE"/>
    <property type="match status" value="1"/>
</dbReference>
<comment type="catalytic activity">
    <reaction evidence="1">
        <text>ATP + protein L-histidine = ADP + protein N-phospho-L-histidine.</text>
        <dbReference type="EC" id="2.7.13.3"/>
    </reaction>
</comment>
<dbReference type="Proteomes" id="UP000240987">
    <property type="component" value="Unassembled WGS sequence"/>
</dbReference>
<dbReference type="Gene3D" id="1.10.287.130">
    <property type="match status" value="1"/>
</dbReference>
<evidence type="ECO:0000256" key="9">
    <source>
        <dbReference type="ARBA" id="ARBA00023012"/>
    </source>
</evidence>
<accession>A0A2T3JND3</accession>
<dbReference type="EMBL" id="PYMJ01000003">
    <property type="protein sequence ID" value="PSU50531.1"/>
    <property type="molecule type" value="Genomic_DNA"/>
</dbReference>
<feature type="transmembrane region" description="Helical" evidence="11">
    <location>
        <begin position="17"/>
        <end position="37"/>
    </location>
</feature>
<dbReference type="InterPro" id="IPR005467">
    <property type="entry name" value="His_kinase_dom"/>
</dbReference>
<dbReference type="PROSITE" id="PS50109">
    <property type="entry name" value="HIS_KIN"/>
    <property type="match status" value="1"/>
</dbReference>
<dbReference type="OrthoDB" id="9804645at2"/>
<evidence type="ECO:0000256" key="1">
    <source>
        <dbReference type="ARBA" id="ARBA00000085"/>
    </source>
</evidence>
<keyword evidence="5" id="KW-0808">Transferase</keyword>
<dbReference type="AlphaFoldDB" id="A0A2T3JND3"/>
<keyword evidence="9" id="KW-0902">Two-component regulatory system</keyword>
<dbReference type="SUPFAM" id="SSF55874">
    <property type="entry name" value="ATPase domain of HSP90 chaperone/DNA topoisomerase II/histidine kinase"/>
    <property type="match status" value="1"/>
</dbReference>
<dbReference type="InterPro" id="IPR003661">
    <property type="entry name" value="HisK_dim/P_dom"/>
</dbReference>
<evidence type="ECO:0000259" key="12">
    <source>
        <dbReference type="PROSITE" id="PS50109"/>
    </source>
</evidence>
<keyword evidence="10 11" id="KW-0472">Membrane</keyword>
<reference evidence="14 15" key="1">
    <citation type="submission" date="2018-01" db="EMBL/GenBank/DDBJ databases">
        <title>Whole genome sequencing of Histamine producing bacteria.</title>
        <authorList>
            <person name="Butler K."/>
        </authorList>
    </citation>
    <scope>NUCLEOTIDE SEQUENCE [LARGE SCALE GENOMIC DNA]</scope>
    <source>
        <strain evidence="14 15">JCM 12947</strain>
    </source>
</reference>
<dbReference type="SMART" id="SM00388">
    <property type="entry name" value="HisKA"/>
    <property type="match status" value="1"/>
</dbReference>
<feature type="domain" description="Histidine kinase" evidence="12">
    <location>
        <begin position="231"/>
        <end position="438"/>
    </location>
</feature>
<dbReference type="EC" id="2.7.13.3" evidence="3"/>
<evidence type="ECO:0000256" key="8">
    <source>
        <dbReference type="ARBA" id="ARBA00022989"/>
    </source>
</evidence>
<dbReference type="GO" id="GO:0005886">
    <property type="term" value="C:plasma membrane"/>
    <property type="evidence" value="ECO:0007669"/>
    <property type="project" value="TreeGrafter"/>
</dbReference>
<evidence type="ECO:0000259" key="13">
    <source>
        <dbReference type="PROSITE" id="PS50885"/>
    </source>
</evidence>
<dbReference type="Gene3D" id="3.30.565.10">
    <property type="entry name" value="Histidine kinase-like ATPase, C-terminal domain"/>
    <property type="match status" value="1"/>
</dbReference>
<evidence type="ECO:0000256" key="4">
    <source>
        <dbReference type="ARBA" id="ARBA00022553"/>
    </source>
</evidence>
<evidence type="ECO:0000313" key="15">
    <source>
        <dbReference type="Proteomes" id="UP000240987"/>
    </source>
</evidence>
<proteinExistence type="predicted"/>
<dbReference type="PRINTS" id="PR00344">
    <property type="entry name" value="BCTRLSENSOR"/>
</dbReference>
<dbReference type="InterPro" id="IPR036097">
    <property type="entry name" value="HisK_dim/P_sf"/>
</dbReference>
<evidence type="ECO:0000256" key="5">
    <source>
        <dbReference type="ARBA" id="ARBA00022679"/>
    </source>
</evidence>
<comment type="caution">
    <text evidence="14">The sequence shown here is derived from an EMBL/GenBank/DDBJ whole genome shotgun (WGS) entry which is preliminary data.</text>
</comment>
<dbReference type="Pfam" id="PF00512">
    <property type="entry name" value="HisKA"/>
    <property type="match status" value="1"/>
</dbReference>
<dbReference type="InterPro" id="IPR003660">
    <property type="entry name" value="HAMP_dom"/>
</dbReference>
<dbReference type="CDD" id="cd00082">
    <property type="entry name" value="HisKA"/>
    <property type="match status" value="1"/>
</dbReference>
<dbReference type="GO" id="GO:0000155">
    <property type="term" value="F:phosphorelay sensor kinase activity"/>
    <property type="evidence" value="ECO:0007669"/>
    <property type="project" value="InterPro"/>
</dbReference>
<dbReference type="InterPro" id="IPR036890">
    <property type="entry name" value="HATPase_C_sf"/>
</dbReference>
<evidence type="ECO:0000256" key="7">
    <source>
        <dbReference type="ARBA" id="ARBA00022777"/>
    </source>
</evidence>
<evidence type="ECO:0000256" key="6">
    <source>
        <dbReference type="ARBA" id="ARBA00022692"/>
    </source>
</evidence>
<keyword evidence="6 11" id="KW-0812">Transmembrane</keyword>
<keyword evidence="7 14" id="KW-0418">Kinase</keyword>
<gene>
    <name evidence="14" type="ORF">C9J12_04205</name>
</gene>